<feature type="non-terminal residue" evidence="1">
    <location>
        <position position="106"/>
    </location>
</feature>
<evidence type="ECO:0000313" key="1">
    <source>
        <dbReference type="EMBL" id="JAT89481.1"/>
    </source>
</evidence>
<name>A0A1E1WRQ3_PECGO</name>
<sequence length="106" mass="12310">MASDDDYEDSNPVAEEKVLKDLIKKRGIEKCKLTLFKKFLTKLDPKSLSAENYLDLELRVEKLSLLITKFESLQDKIETLTTNIEQELVERESFENGFYESMAKAK</sequence>
<dbReference type="OrthoDB" id="372624at2759"/>
<dbReference type="EMBL" id="GDQN01001573">
    <property type="protein sequence ID" value="JAT89481.1"/>
    <property type="molecule type" value="Transcribed_RNA"/>
</dbReference>
<proteinExistence type="predicted"/>
<gene>
    <name evidence="1" type="ORF">g.420</name>
</gene>
<accession>A0A1E1WRQ3</accession>
<dbReference type="AlphaFoldDB" id="A0A1E1WRQ3"/>
<organism evidence="1">
    <name type="scientific">Pectinophora gossypiella</name>
    <name type="common">Cotton pink bollworm</name>
    <name type="synonym">Depressaria gossypiella</name>
    <dbReference type="NCBI Taxonomy" id="13191"/>
    <lineage>
        <taxon>Eukaryota</taxon>
        <taxon>Metazoa</taxon>
        <taxon>Ecdysozoa</taxon>
        <taxon>Arthropoda</taxon>
        <taxon>Hexapoda</taxon>
        <taxon>Insecta</taxon>
        <taxon>Pterygota</taxon>
        <taxon>Neoptera</taxon>
        <taxon>Endopterygota</taxon>
        <taxon>Lepidoptera</taxon>
        <taxon>Glossata</taxon>
        <taxon>Ditrysia</taxon>
        <taxon>Gelechioidea</taxon>
        <taxon>Gelechiidae</taxon>
        <taxon>Apatetrinae</taxon>
        <taxon>Pectinophora</taxon>
    </lineage>
</organism>
<protein>
    <submittedName>
        <fullName evidence="1">Uncharacterized protein</fullName>
    </submittedName>
</protein>
<reference evidence="1" key="1">
    <citation type="submission" date="2015-09" db="EMBL/GenBank/DDBJ databases">
        <title>De novo assembly of Pectinophora gossypiella (Pink Bollworm) gut transcriptome.</title>
        <authorList>
            <person name="Tassone E.E."/>
        </authorList>
    </citation>
    <scope>NUCLEOTIDE SEQUENCE</scope>
</reference>